<dbReference type="GO" id="GO:0005737">
    <property type="term" value="C:cytoplasm"/>
    <property type="evidence" value="ECO:0007669"/>
    <property type="project" value="UniProtKB-SubCell"/>
</dbReference>
<reference evidence="13 14" key="1">
    <citation type="submission" date="2018-03" db="EMBL/GenBank/DDBJ databases">
        <title>Mesoflavibacter sp. HG37 and Mesoflavibacter sp. HG96 sp.nov., two marine bacteria isolated from seawater of Western Pacific Ocean.</title>
        <authorList>
            <person name="Cheng H."/>
            <person name="Wu Y.-H."/>
            <person name="Guo L.-L."/>
            <person name="Xu X.-W."/>
        </authorList>
    </citation>
    <scope>NUCLEOTIDE SEQUENCE [LARGE SCALE GENOMIC DNA]</scope>
    <source>
        <strain evidence="13 14">KCTC 32269</strain>
    </source>
</reference>
<dbReference type="UniPathway" id="UPA00588">
    <property type="reaction ID" value="UER00646"/>
</dbReference>
<dbReference type="GO" id="GO:0002055">
    <property type="term" value="F:adenine binding"/>
    <property type="evidence" value="ECO:0007669"/>
    <property type="project" value="TreeGrafter"/>
</dbReference>
<comment type="catalytic activity">
    <reaction evidence="1 11">
        <text>AMP + diphosphate = 5-phospho-alpha-D-ribose 1-diphosphate + adenine</text>
        <dbReference type="Rhea" id="RHEA:16609"/>
        <dbReference type="ChEBI" id="CHEBI:16708"/>
        <dbReference type="ChEBI" id="CHEBI:33019"/>
        <dbReference type="ChEBI" id="CHEBI:58017"/>
        <dbReference type="ChEBI" id="CHEBI:456215"/>
        <dbReference type="EC" id="2.4.2.7"/>
    </reaction>
</comment>
<dbReference type="InterPro" id="IPR005764">
    <property type="entry name" value="Ade_phspho_trans"/>
</dbReference>
<proteinExistence type="inferred from homology"/>
<evidence type="ECO:0000256" key="2">
    <source>
        <dbReference type="ARBA" id="ARBA00003968"/>
    </source>
</evidence>
<comment type="pathway">
    <text evidence="4 11">Purine metabolism; AMP biosynthesis via salvage pathway; AMP from adenine: step 1/1.</text>
</comment>
<dbReference type="NCBIfam" id="NF002636">
    <property type="entry name" value="PRK02304.1-5"/>
    <property type="match status" value="1"/>
</dbReference>
<keyword evidence="14" id="KW-1185">Reference proteome</keyword>
<evidence type="ECO:0000313" key="13">
    <source>
        <dbReference type="EMBL" id="PSG88733.1"/>
    </source>
</evidence>
<dbReference type="InterPro" id="IPR050054">
    <property type="entry name" value="UPRTase/APRTase"/>
</dbReference>
<dbReference type="GO" id="GO:0006168">
    <property type="term" value="P:adenine salvage"/>
    <property type="evidence" value="ECO:0007669"/>
    <property type="project" value="InterPro"/>
</dbReference>
<evidence type="ECO:0000256" key="1">
    <source>
        <dbReference type="ARBA" id="ARBA00000868"/>
    </source>
</evidence>
<dbReference type="Gene3D" id="3.40.50.2020">
    <property type="match status" value="1"/>
</dbReference>
<comment type="subunit">
    <text evidence="11">Homodimer.</text>
</comment>
<keyword evidence="8 11" id="KW-0328">Glycosyltransferase</keyword>
<keyword evidence="10 11" id="KW-0660">Purine salvage</keyword>
<protein>
    <recommendedName>
        <fullName evidence="6 11">Adenine phosphoribosyltransferase</fullName>
        <shortName evidence="11">APRT</shortName>
        <ecNumber evidence="6 11">2.4.2.7</ecNumber>
    </recommendedName>
</protein>
<organism evidence="13 14">
    <name type="scientific">Aurantibacter aestuarii</name>
    <dbReference type="NCBI Taxonomy" id="1266046"/>
    <lineage>
        <taxon>Bacteria</taxon>
        <taxon>Pseudomonadati</taxon>
        <taxon>Bacteroidota</taxon>
        <taxon>Flavobacteriia</taxon>
        <taxon>Flavobacteriales</taxon>
        <taxon>Flavobacteriaceae</taxon>
        <taxon>Aurantibacter</taxon>
    </lineage>
</organism>
<evidence type="ECO:0000256" key="6">
    <source>
        <dbReference type="ARBA" id="ARBA00011893"/>
    </source>
</evidence>
<dbReference type="GO" id="GO:0044209">
    <property type="term" value="P:AMP salvage"/>
    <property type="evidence" value="ECO:0007669"/>
    <property type="project" value="UniProtKB-UniRule"/>
</dbReference>
<dbReference type="CDD" id="cd06223">
    <property type="entry name" value="PRTases_typeI"/>
    <property type="match status" value="1"/>
</dbReference>
<gene>
    <name evidence="11" type="primary">apt</name>
    <name evidence="13" type="ORF">C7H52_10615</name>
</gene>
<comment type="function">
    <text evidence="2 11">Catalyzes a salvage reaction resulting in the formation of AMP, that is energically less costly than de novo synthesis.</text>
</comment>
<evidence type="ECO:0000259" key="12">
    <source>
        <dbReference type="Pfam" id="PF00156"/>
    </source>
</evidence>
<comment type="caution">
    <text evidence="13">The sequence shown here is derived from an EMBL/GenBank/DDBJ whole genome shotgun (WGS) entry which is preliminary data.</text>
</comment>
<name>A0A2T1NA69_9FLAO</name>
<dbReference type="SUPFAM" id="SSF53271">
    <property type="entry name" value="PRTase-like"/>
    <property type="match status" value="1"/>
</dbReference>
<evidence type="ECO:0000256" key="3">
    <source>
        <dbReference type="ARBA" id="ARBA00004496"/>
    </source>
</evidence>
<dbReference type="FunFam" id="3.40.50.2020:FF:000021">
    <property type="entry name" value="Adenine phosphoribosyltransferase"/>
    <property type="match status" value="1"/>
</dbReference>
<evidence type="ECO:0000313" key="14">
    <source>
        <dbReference type="Proteomes" id="UP000238426"/>
    </source>
</evidence>
<evidence type="ECO:0000256" key="11">
    <source>
        <dbReference type="HAMAP-Rule" id="MF_00004"/>
    </source>
</evidence>
<evidence type="ECO:0000256" key="7">
    <source>
        <dbReference type="ARBA" id="ARBA00022490"/>
    </source>
</evidence>
<dbReference type="RefSeq" id="WP_106463874.1">
    <property type="nucleotide sequence ID" value="NZ_PXOQ01000009.1"/>
</dbReference>
<sequence length="171" mass="18790">MKDLLHLIQDVPDFPKKGIVFKDITPLLKDHSAVNTCLEYFIKALEGVKIDKVVGIESRGFLFGMLLAQRLGVGFVPIRKPGKLPGKVLSENYNLEYGTDALEIHENAIAPGEKVLIHDDVLATGGTAKAACNLVERLNAEVVAVNFLIELTFLDGAKQLSPYSSHSIFRF</sequence>
<dbReference type="Pfam" id="PF00156">
    <property type="entry name" value="Pribosyltran"/>
    <property type="match status" value="1"/>
</dbReference>
<dbReference type="OrthoDB" id="9803963at2"/>
<comment type="subcellular location">
    <subcellularLocation>
        <location evidence="3 11">Cytoplasm</location>
    </subcellularLocation>
</comment>
<dbReference type="PANTHER" id="PTHR32315:SF3">
    <property type="entry name" value="ADENINE PHOSPHORIBOSYLTRANSFERASE"/>
    <property type="match status" value="1"/>
</dbReference>
<dbReference type="NCBIfam" id="TIGR01090">
    <property type="entry name" value="apt"/>
    <property type="match status" value="1"/>
</dbReference>
<dbReference type="AlphaFoldDB" id="A0A2T1NA69"/>
<evidence type="ECO:0000256" key="4">
    <source>
        <dbReference type="ARBA" id="ARBA00004659"/>
    </source>
</evidence>
<evidence type="ECO:0000256" key="9">
    <source>
        <dbReference type="ARBA" id="ARBA00022679"/>
    </source>
</evidence>
<dbReference type="GO" id="GO:0016208">
    <property type="term" value="F:AMP binding"/>
    <property type="evidence" value="ECO:0007669"/>
    <property type="project" value="TreeGrafter"/>
</dbReference>
<feature type="domain" description="Phosphoribosyltransferase" evidence="12">
    <location>
        <begin position="47"/>
        <end position="147"/>
    </location>
</feature>
<dbReference type="GO" id="GO:0003999">
    <property type="term" value="F:adenine phosphoribosyltransferase activity"/>
    <property type="evidence" value="ECO:0007669"/>
    <property type="project" value="UniProtKB-UniRule"/>
</dbReference>
<keyword evidence="9 11" id="KW-0808">Transferase</keyword>
<evidence type="ECO:0000256" key="5">
    <source>
        <dbReference type="ARBA" id="ARBA00008391"/>
    </source>
</evidence>
<evidence type="ECO:0000256" key="10">
    <source>
        <dbReference type="ARBA" id="ARBA00022726"/>
    </source>
</evidence>
<dbReference type="EMBL" id="PXOQ01000009">
    <property type="protein sequence ID" value="PSG88733.1"/>
    <property type="molecule type" value="Genomic_DNA"/>
</dbReference>
<dbReference type="Proteomes" id="UP000238426">
    <property type="component" value="Unassembled WGS sequence"/>
</dbReference>
<comment type="similarity">
    <text evidence="5 11">Belongs to the purine/pyrimidine phosphoribosyltransferase family.</text>
</comment>
<evidence type="ECO:0000256" key="8">
    <source>
        <dbReference type="ARBA" id="ARBA00022676"/>
    </source>
</evidence>
<dbReference type="GO" id="GO:0006166">
    <property type="term" value="P:purine ribonucleoside salvage"/>
    <property type="evidence" value="ECO:0007669"/>
    <property type="project" value="UniProtKB-UniRule"/>
</dbReference>
<dbReference type="NCBIfam" id="NF002634">
    <property type="entry name" value="PRK02304.1-3"/>
    <property type="match status" value="1"/>
</dbReference>
<keyword evidence="7 11" id="KW-0963">Cytoplasm</keyword>
<accession>A0A2T1NA69</accession>
<dbReference type="EC" id="2.4.2.7" evidence="6 11"/>
<dbReference type="InterPro" id="IPR000836">
    <property type="entry name" value="PRTase_dom"/>
</dbReference>
<dbReference type="InterPro" id="IPR029057">
    <property type="entry name" value="PRTase-like"/>
</dbReference>
<dbReference type="HAMAP" id="MF_00004">
    <property type="entry name" value="Aden_phosphoribosyltr"/>
    <property type="match status" value="1"/>
</dbReference>
<dbReference type="PANTHER" id="PTHR32315">
    <property type="entry name" value="ADENINE PHOSPHORIBOSYLTRANSFERASE"/>
    <property type="match status" value="1"/>
</dbReference>